<feature type="transmembrane region" description="Helical" evidence="2">
    <location>
        <begin position="487"/>
        <end position="508"/>
    </location>
</feature>
<feature type="transmembrane region" description="Helical" evidence="2">
    <location>
        <begin position="514"/>
        <end position="534"/>
    </location>
</feature>
<dbReference type="KEGG" id="rvi:RVIR1_01580"/>
<evidence type="ECO:0000313" key="4">
    <source>
        <dbReference type="Proteomes" id="UP000282483"/>
    </source>
</evidence>
<name>A0A2Z5USY7_9COXI</name>
<dbReference type="AlphaFoldDB" id="A0A2Z5USY7"/>
<evidence type="ECO:0000256" key="2">
    <source>
        <dbReference type="SAM" id="Phobius"/>
    </source>
</evidence>
<dbReference type="EMBL" id="AP018005">
    <property type="protein sequence ID" value="BBB14696.1"/>
    <property type="molecule type" value="Genomic_DNA"/>
</dbReference>
<proteinExistence type="predicted"/>
<evidence type="ECO:0008006" key="5">
    <source>
        <dbReference type="Google" id="ProtNLM"/>
    </source>
</evidence>
<dbReference type="Proteomes" id="UP000282483">
    <property type="component" value="Chromosome"/>
</dbReference>
<keyword evidence="4" id="KW-1185">Reference proteome</keyword>
<reference evidence="3 4" key="1">
    <citation type="submission" date="2017-03" db="EMBL/GenBank/DDBJ databases">
        <title>The genome sequence of Candidatus Rickettsiella viridis.</title>
        <authorList>
            <person name="Nikoh N."/>
            <person name="Tsuchida T."/>
            <person name="Yamaguchi K."/>
            <person name="Maeda T."/>
            <person name="Shigenobu S."/>
            <person name="Fukatsu T."/>
        </authorList>
    </citation>
    <scope>NUCLEOTIDE SEQUENCE [LARGE SCALE GENOMIC DNA]</scope>
    <source>
        <strain evidence="3 4">Ap-RA04</strain>
    </source>
</reference>
<evidence type="ECO:0000256" key="1">
    <source>
        <dbReference type="SAM" id="MobiDB-lite"/>
    </source>
</evidence>
<accession>A0A2Z5USY7</accession>
<feature type="transmembrane region" description="Helical" evidence="2">
    <location>
        <begin position="353"/>
        <end position="372"/>
    </location>
</feature>
<dbReference type="RefSeq" id="WP_126322215.1">
    <property type="nucleotide sequence ID" value="NZ_AP018005.1"/>
</dbReference>
<feature type="transmembrane region" description="Helical" evidence="2">
    <location>
        <begin position="62"/>
        <end position="81"/>
    </location>
</feature>
<dbReference type="OrthoDB" id="5659890at2"/>
<organism evidence="3 4">
    <name type="scientific">Candidatus Rickettsiella viridis</name>
    <dbReference type="NCBI Taxonomy" id="676208"/>
    <lineage>
        <taxon>Bacteria</taxon>
        <taxon>Pseudomonadati</taxon>
        <taxon>Pseudomonadota</taxon>
        <taxon>Gammaproteobacteria</taxon>
        <taxon>Legionellales</taxon>
        <taxon>Coxiellaceae</taxon>
        <taxon>Rickettsiella</taxon>
    </lineage>
</organism>
<gene>
    <name evidence="3" type="ORF">RVIR1_01580</name>
</gene>
<keyword evidence="2" id="KW-0472">Membrane</keyword>
<evidence type="ECO:0000313" key="3">
    <source>
        <dbReference type="EMBL" id="BBB14696.1"/>
    </source>
</evidence>
<keyword evidence="2" id="KW-1133">Transmembrane helix</keyword>
<feature type="region of interest" description="Disordered" evidence="1">
    <location>
        <begin position="625"/>
        <end position="650"/>
    </location>
</feature>
<protein>
    <recommendedName>
        <fullName evidence="5">Transmembrane protein</fullName>
    </recommendedName>
</protein>
<feature type="compositionally biased region" description="Polar residues" evidence="1">
    <location>
        <begin position="627"/>
        <end position="644"/>
    </location>
</feature>
<keyword evidence="2" id="KW-0812">Transmembrane</keyword>
<sequence length="650" mass="72788">MFDSTANIYQKSRAEAISAVDSIQATPLHNVNVIAGSAAGSNDPLYLYDTINASRYAATWDGLIAGGAIVSAAIGVYVAAYRDIRNREKTSHFFYFRRLLESKKEGEIFTLMGESKYDYKLLAAAAHFYSPDISKFVRYKRQFFCWGRKKEELKYLQNFLNGKNKKETLATLFQAIIDKVVIFLNKENTLDGARFECKSHSYSIELTKNYAEKMFSAHKNSLNEITIKPNPSLGKKIMAAVGSASFIYWLVGFGFYLFPVAIVLGIALPPLMIAMACLAWQLGYSMGEPTQNISDINTKNQQKTLFERRIIECSKRQAFIKHNALPVVDFKGSQLHSDLQKTLNKPRFSKVHAALHGFVGGCFYPFFATWLFGDLFKLITGLIIGTSITGPAAPAIFGTIFMVIAGATLLAGIGYGIYCAIHAVKNHNKKFEELSIKIKHLEETNSKVADLSLQTYDRFLRRFSLEEPYWTRIKRGLNRVWEAIKHIGIGSLVFRLVIWGSIAALTSLTLSAPVFITCIVVFAALAAVCSYYAYEAHSKEKQAENVLEHLDYSQQINENKFSSVATNGRVLPQEAKNNKQHPTPDKPCEQPVRAAMTDIDKESNPTLKNPRIARWESPRAPIISLLYPSSSDKNKTMTDSTPTEKVSARP</sequence>
<feature type="transmembrane region" description="Helical" evidence="2">
    <location>
        <begin position="392"/>
        <end position="421"/>
    </location>
</feature>